<sequence length="89" mass="9235">MLQLAEIRGRQAVWQRREPELVADGAGLPACSHPPTSRPAPLPSGPVETCVCTPLGPMAWSIVGGCSAATVGAAVAPRLLFPRRVPLAV</sequence>
<evidence type="ECO:0000256" key="1">
    <source>
        <dbReference type="SAM" id="MobiDB-lite"/>
    </source>
</evidence>
<name>A0A0A0N3X4_STRRN</name>
<dbReference type="HOGENOM" id="CLU_2453407_0_0_11"/>
<dbReference type="RefSeq" id="WP_020866334.1">
    <property type="nucleotide sequence ID" value="NC_022785.1"/>
</dbReference>
<reference evidence="2 3" key="1">
    <citation type="journal article" date="2018" name="J. Biol. Chem.">
        <title>Discovery of the actinoplanic acid pathway in Streptomyces rapamycinicus reveals a genetically conserved synergism with rapamycin.</title>
        <authorList>
            <person name="Mrak P."/>
            <person name="Krastel P."/>
            <person name="Pivk Lukancic P."/>
            <person name="Tao J."/>
            <person name="Pistorius D."/>
            <person name="Moore C.M."/>
        </authorList>
    </citation>
    <scope>NUCLEOTIDE SEQUENCE [LARGE SCALE GENOMIC DNA]</scope>
    <source>
        <strain evidence="2 3">NRRL 5491</strain>
    </source>
</reference>
<feature type="region of interest" description="Disordered" evidence="1">
    <location>
        <begin position="25"/>
        <end position="44"/>
    </location>
</feature>
<dbReference type="STRING" id="1343740.M271_06540"/>
<proteinExistence type="predicted"/>
<comment type="caution">
    <text evidence="2">The sequence shown here is derived from an EMBL/GenBank/DDBJ whole genome shotgun (WGS) entry which is preliminary data.</text>
</comment>
<protein>
    <submittedName>
        <fullName evidence="2">Uncharacterized protein</fullName>
    </submittedName>
</protein>
<dbReference type="AlphaFoldDB" id="A0A0A0N3X4"/>
<dbReference type="KEGG" id="src:M271_06540"/>
<dbReference type="Proteomes" id="UP000281594">
    <property type="component" value="Unassembled WGS sequence"/>
</dbReference>
<gene>
    <name evidence="2" type="ORF">D3C57_136965</name>
</gene>
<evidence type="ECO:0000313" key="3">
    <source>
        <dbReference type="Proteomes" id="UP000281594"/>
    </source>
</evidence>
<accession>A0A0A0N3X4</accession>
<organism evidence="2 3">
    <name type="scientific">Streptomyces rapamycinicus (strain ATCC 29253 / DSM 41530 / NRRL 5491 / AYB-994)</name>
    <name type="common">Streptomyces hygroscopicus (strain ATCC 29253)</name>
    <dbReference type="NCBI Taxonomy" id="1343740"/>
    <lineage>
        <taxon>Bacteria</taxon>
        <taxon>Bacillati</taxon>
        <taxon>Actinomycetota</taxon>
        <taxon>Actinomycetes</taxon>
        <taxon>Kitasatosporales</taxon>
        <taxon>Streptomycetaceae</taxon>
        <taxon>Streptomyces</taxon>
        <taxon>Streptomyces violaceusniger group</taxon>
    </lineage>
</organism>
<dbReference type="EMBL" id="QYCY01000002">
    <property type="protein sequence ID" value="RLV74937.1"/>
    <property type="molecule type" value="Genomic_DNA"/>
</dbReference>
<evidence type="ECO:0000313" key="2">
    <source>
        <dbReference type="EMBL" id="RLV74937.1"/>
    </source>
</evidence>